<organism evidence="1">
    <name type="scientific">Klosneuvirus KNV1</name>
    <dbReference type="NCBI Taxonomy" id="1977640"/>
    <lineage>
        <taxon>Viruses</taxon>
        <taxon>Varidnaviria</taxon>
        <taxon>Bamfordvirae</taxon>
        <taxon>Nucleocytoviricota</taxon>
        <taxon>Megaviricetes</taxon>
        <taxon>Imitervirales</taxon>
        <taxon>Mimiviridae</taxon>
        <taxon>Klosneuvirinae</taxon>
        <taxon>Klosneuvirus</taxon>
    </lineage>
</organism>
<proteinExistence type="predicted"/>
<sequence>MHFTERKDIVNKLKEHGYKHTEDAMGIKVHINQTQYIDISRGGEGDLYLDIYTNGKINPNSLEILEDHGRIRFDSLIKVLDIVKKNLKKN</sequence>
<name>A0A1V0SKX1_9VIRU</name>
<dbReference type="EMBL" id="KY684111">
    <property type="protein sequence ID" value="ARF12274.1"/>
    <property type="molecule type" value="Genomic_DNA"/>
</dbReference>
<gene>
    <name evidence="1" type="ORF">Klosneuvirus_4_89</name>
</gene>
<reference evidence="1" key="1">
    <citation type="journal article" date="2017" name="Science">
        <title>Giant viruses with an expanded complement of translation system components.</title>
        <authorList>
            <person name="Schulz F."/>
            <person name="Yutin N."/>
            <person name="Ivanova N.N."/>
            <person name="Ortega D.R."/>
            <person name="Lee T.K."/>
            <person name="Vierheilig J."/>
            <person name="Daims H."/>
            <person name="Horn M."/>
            <person name="Wagner M."/>
            <person name="Jensen G.J."/>
            <person name="Kyrpides N.C."/>
            <person name="Koonin E.V."/>
            <person name="Woyke T."/>
        </authorList>
    </citation>
    <scope>NUCLEOTIDE SEQUENCE</scope>
    <source>
        <strain evidence="1">KNV1</strain>
    </source>
</reference>
<protein>
    <submittedName>
        <fullName evidence="1">Uncharacterized protein</fullName>
    </submittedName>
</protein>
<evidence type="ECO:0000313" key="1">
    <source>
        <dbReference type="EMBL" id="ARF12274.1"/>
    </source>
</evidence>
<accession>A0A1V0SKX1</accession>